<evidence type="ECO:0000313" key="2">
    <source>
        <dbReference type="Proteomes" id="UP000796880"/>
    </source>
</evidence>
<sequence>MVEEKMGKKRKIQGTLWPFSLVKAAPSLHKLSLKVEGNPIARSTRQYHVDKETNSEKKWPIGVPCDEVVGMKLSSNRVAIPCVVVELIGYSGVRYEIQHVVDLVEIAASFEKLVIHVCVPTMYWR</sequence>
<dbReference type="AlphaFoldDB" id="A0A8K0GRT0"/>
<keyword evidence="2" id="KW-1185">Reference proteome</keyword>
<dbReference type="Proteomes" id="UP000796880">
    <property type="component" value="Unassembled WGS sequence"/>
</dbReference>
<organism evidence="1 2">
    <name type="scientific">Rhamnella rubrinervis</name>
    <dbReference type="NCBI Taxonomy" id="2594499"/>
    <lineage>
        <taxon>Eukaryota</taxon>
        <taxon>Viridiplantae</taxon>
        <taxon>Streptophyta</taxon>
        <taxon>Embryophyta</taxon>
        <taxon>Tracheophyta</taxon>
        <taxon>Spermatophyta</taxon>
        <taxon>Magnoliopsida</taxon>
        <taxon>eudicotyledons</taxon>
        <taxon>Gunneridae</taxon>
        <taxon>Pentapetalae</taxon>
        <taxon>rosids</taxon>
        <taxon>fabids</taxon>
        <taxon>Rosales</taxon>
        <taxon>Rhamnaceae</taxon>
        <taxon>rhamnoid group</taxon>
        <taxon>Rhamneae</taxon>
        <taxon>Rhamnella</taxon>
    </lineage>
</organism>
<protein>
    <submittedName>
        <fullName evidence="1">Uncharacterized protein</fullName>
    </submittedName>
</protein>
<name>A0A8K0GRT0_9ROSA</name>
<comment type="caution">
    <text evidence="1">The sequence shown here is derived from an EMBL/GenBank/DDBJ whole genome shotgun (WGS) entry which is preliminary data.</text>
</comment>
<dbReference type="EMBL" id="VOIH02000010">
    <property type="protein sequence ID" value="KAF3436059.1"/>
    <property type="molecule type" value="Genomic_DNA"/>
</dbReference>
<evidence type="ECO:0000313" key="1">
    <source>
        <dbReference type="EMBL" id="KAF3436059.1"/>
    </source>
</evidence>
<accession>A0A8K0GRT0</accession>
<gene>
    <name evidence="1" type="ORF">FNV43_RR23151</name>
</gene>
<reference evidence="1" key="1">
    <citation type="submission" date="2020-03" db="EMBL/GenBank/DDBJ databases">
        <title>A high-quality chromosome-level genome assembly of a woody plant with both climbing and erect habits, Rhamnella rubrinervis.</title>
        <authorList>
            <person name="Lu Z."/>
            <person name="Yang Y."/>
            <person name="Zhu X."/>
            <person name="Sun Y."/>
        </authorList>
    </citation>
    <scope>NUCLEOTIDE SEQUENCE</scope>
    <source>
        <strain evidence="1">BYM</strain>
        <tissue evidence="1">Leaf</tissue>
    </source>
</reference>
<proteinExistence type="predicted"/>